<dbReference type="PANTHER" id="PTHR31719">
    <property type="entry name" value="NAC TRANSCRIPTION FACTOR 56"/>
    <property type="match status" value="1"/>
</dbReference>
<gene>
    <name evidence="7" type="ORF">C4D60_Mb02t09360</name>
</gene>
<accession>A0A4V4H2K0</accession>
<protein>
    <recommendedName>
        <fullName evidence="6">NAC domain-containing protein</fullName>
    </recommendedName>
</protein>
<evidence type="ECO:0000256" key="4">
    <source>
        <dbReference type="ARBA" id="ARBA00023242"/>
    </source>
</evidence>
<dbReference type="Proteomes" id="UP000317650">
    <property type="component" value="Chromosome 2"/>
</dbReference>
<organism evidence="7 8">
    <name type="scientific">Musa balbisiana</name>
    <name type="common">Banana</name>
    <dbReference type="NCBI Taxonomy" id="52838"/>
    <lineage>
        <taxon>Eukaryota</taxon>
        <taxon>Viridiplantae</taxon>
        <taxon>Streptophyta</taxon>
        <taxon>Embryophyta</taxon>
        <taxon>Tracheophyta</taxon>
        <taxon>Spermatophyta</taxon>
        <taxon>Magnoliopsida</taxon>
        <taxon>Liliopsida</taxon>
        <taxon>Zingiberales</taxon>
        <taxon>Musaceae</taxon>
        <taxon>Musa</taxon>
    </lineage>
</organism>
<dbReference type="AlphaFoldDB" id="A0A4V4H2K0"/>
<sequence>MASVNTSDGGDETWRWAGCKFTPTDAELIGNCLLNKVRNLPLRIPPGFTIPEMEVYKKAPWELMVRSRYLPTGVSYCFVRVPRSKASDNRLNRKTRGGSWVANGKPRDIPLRYRGAAIAGTRRSLKFFKDSGDPRKKNKRDSSLGLQWIMHEYRLHPSLYETIPSYETEEIILCRIKDKRKGAADKSDGDSLPAEAPPVADIQETPEPWMAGLYTHSMAIDISTGAMNEVPWMAAAPAIQDATADVFGRCIREGPPAVPETWTCDDIFGFLDDLELAAEDTPTAATTVAPPTTEPWMAAPPKTQGDD</sequence>
<dbReference type="InterPro" id="IPR003441">
    <property type="entry name" value="NAC-dom"/>
</dbReference>
<evidence type="ECO:0000256" key="3">
    <source>
        <dbReference type="ARBA" id="ARBA00023163"/>
    </source>
</evidence>
<dbReference type="Gene3D" id="2.170.150.80">
    <property type="entry name" value="NAC domain"/>
    <property type="match status" value="1"/>
</dbReference>
<dbReference type="Pfam" id="PF02365">
    <property type="entry name" value="NAM"/>
    <property type="match status" value="1"/>
</dbReference>
<dbReference type="PANTHER" id="PTHR31719:SF94">
    <property type="entry name" value="PROTEIN ATAF2"/>
    <property type="match status" value="1"/>
</dbReference>
<dbReference type="SUPFAM" id="SSF101941">
    <property type="entry name" value="NAC domain"/>
    <property type="match status" value="1"/>
</dbReference>
<keyword evidence="3" id="KW-0804">Transcription</keyword>
<keyword evidence="1" id="KW-0805">Transcription regulation</keyword>
<name>A0A4V4H2K0_MUSBA</name>
<feature type="compositionally biased region" description="Low complexity" evidence="5">
    <location>
        <begin position="282"/>
        <end position="295"/>
    </location>
</feature>
<keyword evidence="8" id="KW-1185">Reference proteome</keyword>
<keyword evidence="2" id="KW-0238">DNA-binding</keyword>
<comment type="caution">
    <text evidence="7">The sequence shown here is derived from an EMBL/GenBank/DDBJ whole genome shotgun (WGS) entry which is preliminary data.</text>
</comment>
<evidence type="ECO:0000313" key="8">
    <source>
        <dbReference type="Proteomes" id="UP000317650"/>
    </source>
</evidence>
<evidence type="ECO:0000259" key="6">
    <source>
        <dbReference type="PROSITE" id="PS51005"/>
    </source>
</evidence>
<dbReference type="EMBL" id="PYDT01000011">
    <property type="protein sequence ID" value="THU44626.1"/>
    <property type="molecule type" value="Genomic_DNA"/>
</dbReference>
<keyword evidence="4" id="KW-0539">Nucleus</keyword>
<proteinExistence type="predicted"/>
<reference evidence="7 8" key="1">
    <citation type="journal article" date="2019" name="Nat. Plants">
        <title>Genome sequencing of Musa balbisiana reveals subgenome evolution and function divergence in polyploid bananas.</title>
        <authorList>
            <person name="Yao X."/>
        </authorList>
    </citation>
    <scope>NUCLEOTIDE SEQUENCE [LARGE SCALE GENOMIC DNA]</scope>
    <source>
        <strain evidence="8">cv. DH-PKW</strain>
        <tissue evidence="7">Leaves</tissue>
    </source>
</reference>
<feature type="domain" description="NAC" evidence="6">
    <location>
        <begin position="15"/>
        <end position="179"/>
    </location>
</feature>
<dbReference type="GO" id="GO:0006355">
    <property type="term" value="P:regulation of DNA-templated transcription"/>
    <property type="evidence" value="ECO:0007669"/>
    <property type="project" value="InterPro"/>
</dbReference>
<feature type="region of interest" description="Disordered" evidence="5">
    <location>
        <begin position="282"/>
        <end position="307"/>
    </location>
</feature>
<evidence type="ECO:0000313" key="7">
    <source>
        <dbReference type="EMBL" id="THU44626.1"/>
    </source>
</evidence>
<dbReference type="GO" id="GO:0003677">
    <property type="term" value="F:DNA binding"/>
    <property type="evidence" value="ECO:0007669"/>
    <property type="project" value="UniProtKB-KW"/>
</dbReference>
<dbReference type="InterPro" id="IPR036093">
    <property type="entry name" value="NAC_dom_sf"/>
</dbReference>
<evidence type="ECO:0000256" key="5">
    <source>
        <dbReference type="SAM" id="MobiDB-lite"/>
    </source>
</evidence>
<dbReference type="PROSITE" id="PS51005">
    <property type="entry name" value="NAC"/>
    <property type="match status" value="1"/>
</dbReference>
<evidence type="ECO:0000256" key="2">
    <source>
        <dbReference type="ARBA" id="ARBA00023125"/>
    </source>
</evidence>
<evidence type="ECO:0000256" key="1">
    <source>
        <dbReference type="ARBA" id="ARBA00023015"/>
    </source>
</evidence>